<dbReference type="STRING" id="1306406.J116_005320"/>
<dbReference type="GO" id="GO:0008395">
    <property type="term" value="F:steroid hydroxylase activity"/>
    <property type="evidence" value="ECO:0007669"/>
    <property type="project" value="TreeGrafter"/>
</dbReference>
<dbReference type="CDD" id="cd11033">
    <property type="entry name" value="CYP142-like"/>
    <property type="match status" value="1"/>
</dbReference>
<keyword evidence="10" id="KW-1185">Reference proteome</keyword>
<dbReference type="PROSITE" id="PS00086">
    <property type="entry name" value="CYTOCHROME_P450"/>
    <property type="match status" value="1"/>
</dbReference>
<dbReference type="eggNOG" id="COG2124">
    <property type="taxonomic scope" value="Bacteria"/>
</dbReference>
<evidence type="ECO:0000313" key="10">
    <source>
        <dbReference type="Proteomes" id="UP000095329"/>
    </source>
</evidence>
<dbReference type="OrthoDB" id="5241086at2"/>
<dbReference type="GO" id="GO:0006707">
    <property type="term" value="P:cholesterol catabolic process"/>
    <property type="evidence" value="ECO:0007669"/>
    <property type="project" value="TreeGrafter"/>
</dbReference>
<dbReference type="RefSeq" id="WP_023586052.1">
    <property type="nucleotide sequence ID" value="NZ_ASHX02000001.1"/>
</dbReference>
<dbReference type="GO" id="GO:0005506">
    <property type="term" value="F:iron ion binding"/>
    <property type="evidence" value="ECO:0007669"/>
    <property type="project" value="InterPro"/>
</dbReference>
<dbReference type="PANTHER" id="PTHR46696:SF4">
    <property type="entry name" value="BIOTIN BIOSYNTHESIS CYTOCHROME P450"/>
    <property type="match status" value="1"/>
</dbReference>
<dbReference type="Pfam" id="PF00067">
    <property type="entry name" value="p450"/>
    <property type="match status" value="1"/>
</dbReference>
<dbReference type="Gene3D" id="1.10.630.10">
    <property type="entry name" value="Cytochrome P450"/>
    <property type="match status" value="1"/>
</dbReference>
<dbReference type="InterPro" id="IPR002397">
    <property type="entry name" value="Cyt_P450_B"/>
</dbReference>
<dbReference type="InterPro" id="IPR017972">
    <property type="entry name" value="Cyt_P450_CS"/>
</dbReference>
<keyword evidence="2 7" id="KW-0349">Heme</keyword>
<keyword evidence="6 7" id="KW-0503">Monooxygenase</keyword>
<evidence type="ECO:0000313" key="9">
    <source>
        <dbReference type="EMBL" id="OEJ93980.1"/>
    </source>
</evidence>
<protein>
    <submittedName>
        <fullName evidence="9">Cytochrome</fullName>
    </submittedName>
</protein>
<evidence type="ECO:0000256" key="3">
    <source>
        <dbReference type="ARBA" id="ARBA00022723"/>
    </source>
</evidence>
<evidence type="ECO:0000256" key="2">
    <source>
        <dbReference type="ARBA" id="ARBA00022617"/>
    </source>
</evidence>
<dbReference type="SUPFAM" id="SSF48264">
    <property type="entry name" value="Cytochrome P450"/>
    <property type="match status" value="1"/>
</dbReference>
<dbReference type="GO" id="GO:0020037">
    <property type="term" value="F:heme binding"/>
    <property type="evidence" value="ECO:0007669"/>
    <property type="project" value="InterPro"/>
</dbReference>
<dbReference type="FunFam" id="1.10.630.10:FF:000018">
    <property type="entry name" value="Cytochrome P450 monooxygenase"/>
    <property type="match status" value="1"/>
</dbReference>
<dbReference type="Proteomes" id="UP000095329">
    <property type="component" value="Unassembled WGS sequence"/>
</dbReference>
<feature type="region of interest" description="Disordered" evidence="8">
    <location>
        <begin position="1"/>
        <end position="27"/>
    </location>
</feature>
<keyword evidence="3 7" id="KW-0479">Metal-binding</keyword>
<proteinExistence type="inferred from homology"/>
<dbReference type="EMBL" id="ASHX02000001">
    <property type="protein sequence ID" value="OEJ93980.1"/>
    <property type="molecule type" value="Genomic_DNA"/>
</dbReference>
<feature type="compositionally biased region" description="Low complexity" evidence="8">
    <location>
        <begin position="1"/>
        <end position="14"/>
    </location>
</feature>
<keyword evidence="4 7" id="KW-0560">Oxidoreductase</keyword>
<dbReference type="AlphaFoldDB" id="A0A1D3DNT0"/>
<accession>A0A1D3DNT0</accession>
<dbReference type="InterPro" id="IPR001128">
    <property type="entry name" value="Cyt_P450"/>
</dbReference>
<dbReference type="InterPro" id="IPR036396">
    <property type="entry name" value="Cyt_P450_sf"/>
</dbReference>
<dbReference type="GO" id="GO:0036199">
    <property type="term" value="F:cholest-4-en-3-one 26-monooxygenase activity"/>
    <property type="evidence" value="ECO:0007669"/>
    <property type="project" value="TreeGrafter"/>
</dbReference>
<evidence type="ECO:0000256" key="4">
    <source>
        <dbReference type="ARBA" id="ARBA00023002"/>
    </source>
</evidence>
<gene>
    <name evidence="9" type="ORF">J116_005320</name>
</gene>
<keyword evidence="5 7" id="KW-0408">Iron</keyword>
<comment type="caution">
    <text evidence="9">The sequence shown here is derived from an EMBL/GenBank/DDBJ whole genome shotgun (WGS) entry which is preliminary data.</text>
</comment>
<sequence length="428" mass="47075">MTTQQPAPAGATGTTPPPPLGAYDLTDPQTFLDTDPHALWRRFRTESPVHWHATDTPVPGFWVISTYADVVTLYRDNKQFTSEQGNVLATLLQGGDSASRKMLAVTDGPRHSEIRNVMLKSFSPRVLEPVVAGVHRRTRELVAQALERGELDFVTDVADHIPINTIGDLMDVPAADRDRLVEWNTQTLSRHSSEDSVLDEVVARNEILLYFSELAAERRRNPGDDVISALATATVDGKPLSEDEIVFNCYSLILGGDESSRMSSIGGLIAFSENPEEWRRLKDGEVTVESATEEVLRWTTPAMHFGRRALVDVPVRDQVIRAGDVITLWNSSANFDEDVFDDPYRFDIGRTPNKHVAFGHGPHFCLGAFLGRVHVNAMVDALRTMVSGIRLQGPPQRLYSNFVHGYSGLPVALTAEPATPAAAGKVTG</sequence>
<name>A0A1D3DNT0_9ACTN</name>
<dbReference type="PANTHER" id="PTHR46696">
    <property type="entry name" value="P450, PUTATIVE (EUROFUNG)-RELATED"/>
    <property type="match status" value="1"/>
</dbReference>
<evidence type="ECO:0000256" key="1">
    <source>
        <dbReference type="ARBA" id="ARBA00010617"/>
    </source>
</evidence>
<dbReference type="PRINTS" id="PR00359">
    <property type="entry name" value="BP450"/>
</dbReference>
<evidence type="ECO:0000256" key="5">
    <source>
        <dbReference type="ARBA" id="ARBA00023004"/>
    </source>
</evidence>
<evidence type="ECO:0000256" key="6">
    <source>
        <dbReference type="ARBA" id="ARBA00023033"/>
    </source>
</evidence>
<reference evidence="9 10" key="1">
    <citation type="journal article" date="2013" name="Genome Announc.">
        <title>Genome Sequence of Streptomyces violaceusniger Strain SPC6, a Halotolerant Streptomycete That Exhibits Rapid Growth and Development.</title>
        <authorList>
            <person name="Chen X."/>
            <person name="Zhang B."/>
            <person name="Zhang W."/>
            <person name="Wu X."/>
            <person name="Zhang M."/>
            <person name="Chen T."/>
            <person name="Liu G."/>
            <person name="Dyson P."/>
        </authorList>
    </citation>
    <scope>NUCLEOTIDE SEQUENCE [LARGE SCALE GENOMIC DNA]</scope>
    <source>
        <strain evidence="9 10">SPC6</strain>
    </source>
</reference>
<comment type="similarity">
    <text evidence="1 7">Belongs to the cytochrome P450 family.</text>
</comment>
<evidence type="ECO:0000256" key="7">
    <source>
        <dbReference type="RuleBase" id="RU000461"/>
    </source>
</evidence>
<organism evidence="9 10">
    <name type="scientific">Streptomyces thermolilacinus SPC6</name>
    <dbReference type="NCBI Taxonomy" id="1306406"/>
    <lineage>
        <taxon>Bacteria</taxon>
        <taxon>Bacillati</taxon>
        <taxon>Actinomycetota</taxon>
        <taxon>Actinomycetes</taxon>
        <taxon>Kitasatosporales</taxon>
        <taxon>Streptomycetaceae</taxon>
        <taxon>Streptomyces</taxon>
    </lineage>
</organism>
<evidence type="ECO:0000256" key="8">
    <source>
        <dbReference type="SAM" id="MobiDB-lite"/>
    </source>
</evidence>